<evidence type="ECO:0000256" key="5">
    <source>
        <dbReference type="ARBA" id="ARBA00022781"/>
    </source>
</evidence>
<accession>A0AAV8URE8</accession>
<comment type="function">
    <text evidence="9">Essential component of the vacuolar proton pump (V-ATPase), a multimeric enzyme that catalyzes the translocation of protons across the membranes. Required for assembly and activity of the V-ATPase.</text>
</comment>
<feature type="transmembrane region" description="Helical" evidence="9">
    <location>
        <begin position="408"/>
        <end position="433"/>
    </location>
</feature>
<proteinExistence type="inferred from homology"/>
<dbReference type="PIRSF" id="PIRSF001293">
    <property type="entry name" value="ATP6V0A1"/>
    <property type="match status" value="1"/>
</dbReference>
<dbReference type="PANTHER" id="PTHR11629:SF63">
    <property type="entry name" value="V-TYPE PROTON ATPASE SUBUNIT A"/>
    <property type="match status" value="1"/>
</dbReference>
<dbReference type="PANTHER" id="PTHR11629">
    <property type="entry name" value="VACUOLAR PROTON ATPASES"/>
    <property type="match status" value="1"/>
</dbReference>
<keyword evidence="5 9" id="KW-0375">Hydrogen ion transport</keyword>
<keyword evidence="8 9" id="KW-0472">Membrane</keyword>
<keyword evidence="7 9" id="KW-0406">Ion transport</keyword>
<evidence type="ECO:0000256" key="8">
    <source>
        <dbReference type="ARBA" id="ARBA00023136"/>
    </source>
</evidence>
<dbReference type="GO" id="GO:0007035">
    <property type="term" value="P:vacuolar acidification"/>
    <property type="evidence" value="ECO:0007669"/>
    <property type="project" value="TreeGrafter"/>
</dbReference>
<reference evidence="10 11" key="1">
    <citation type="journal article" date="2023" name="Nat. Commun.">
        <title>Origin of minicircular mitochondrial genomes in red algae.</title>
        <authorList>
            <person name="Lee Y."/>
            <person name="Cho C.H."/>
            <person name="Lee Y.M."/>
            <person name="Park S.I."/>
            <person name="Yang J.H."/>
            <person name="West J.A."/>
            <person name="Bhattacharya D."/>
            <person name="Yoon H.S."/>
        </authorList>
    </citation>
    <scope>NUCLEOTIDE SEQUENCE [LARGE SCALE GENOMIC DNA]</scope>
    <source>
        <strain evidence="10 11">CCMP1338</strain>
        <tissue evidence="10">Whole cell</tissue>
    </source>
</reference>
<evidence type="ECO:0000256" key="4">
    <source>
        <dbReference type="ARBA" id="ARBA00022692"/>
    </source>
</evidence>
<dbReference type="Proteomes" id="UP001157974">
    <property type="component" value="Unassembled WGS sequence"/>
</dbReference>
<organism evidence="10 11">
    <name type="scientific">Rhodosorus marinus</name>
    <dbReference type="NCBI Taxonomy" id="101924"/>
    <lineage>
        <taxon>Eukaryota</taxon>
        <taxon>Rhodophyta</taxon>
        <taxon>Stylonematophyceae</taxon>
        <taxon>Stylonematales</taxon>
        <taxon>Stylonemataceae</taxon>
        <taxon>Rhodosorus</taxon>
    </lineage>
</organism>
<keyword evidence="4 9" id="KW-0812">Transmembrane</keyword>
<comment type="subcellular location">
    <subcellularLocation>
        <location evidence="1">Membrane</location>
        <topology evidence="1">Multi-pass membrane protein</topology>
    </subcellularLocation>
</comment>
<evidence type="ECO:0000313" key="10">
    <source>
        <dbReference type="EMBL" id="KAJ8903682.1"/>
    </source>
</evidence>
<feature type="transmembrane region" description="Helical" evidence="9">
    <location>
        <begin position="637"/>
        <end position="656"/>
    </location>
</feature>
<dbReference type="GO" id="GO:0046961">
    <property type="term" value="F:proton-transporting ATPase activity, rotational mechanism"/>
    <property type="evidence" value="ECO:0007669"/>
    <property type="project" value="InterPro"/>
</dbReference>
<comment type="caution">
    <text evidence="10">The sequence shown here is derived from an EMBL/GenBank/DDBJ whole genome shotgun (WGS) entry which is preliminary data.</text>
</comment>
<evidence type="ECO:0000256" key="2">
    <source>
        <dbReference type="ARBA" id="ARBA00009904"/>
    </source>
</evidence>
<feature type="transmembrane region" description="Helical" evidence="9">
    <location>
        <begin position="567"/>
        <end position="590"/>
    </location>
</feature>
<evidence type="ECO:0000256" key="9">
    <source>
        <dbReference type="RuleBase" id="RU361189"/>
    </source>
</evidence>
<gene>
    <name evidence="10" type="ORF">NDN08_004784</name>
</gene>
<evidence type="ECO:0000256" key="1">
    <source>
        <dbReference type="ARBA" id="ARBA00004141"/>
    </source>
</evidence>
<keyword evidence="3 9" id="KW-0813">Transport</keyword>
<dbReference type="EMBL" id="JAMWBK010000007">
    <property type="protein sequence ID" value="KAJ8903682.1"/>
    <property type="molecule type" value="Genomic_DNA"/>
</dbReference>
<evidence type="ECO:0000256" key="7">
    <source>
        <dbReference type="ARBA" id="ARBA00023065"/>
    </source>
</evidence>
<feature type="transmembrane region" description="Helical" evidence="9">
    <location>
        <begin position="537"/>
        <end position="555"/>
    </location>
</feature>
<feature type="transmembrane region" description="Helical" evidence="9">
    <location>
        <begin position="453"/>
        <end position="475"/>
    </location>
</feature>
<dbReference type="AlphaFoldDB" id="A0AAV8URE8"/>
<dbReference type="GO" id="GO:0051117">
    <property type="term" value="F:ATPase binding"/>
    <property type="evidence" value="ECO:0007669"/>
    <property type="project" value="TreeGrafter"/>
</dbReference>
<name>A0AAV8URE8_9RHOD</name>
<dbReference type="InterPro" id="IPR026028">
    <property type="entry name" value="V-type_ATPase_116kDa_su_euka"/>
</dbReference>
<sequence>MDGDMMPAPKKSNWGNLFRSEDMVLIGLYFDRAAAEQTVHELGRIGLVELIDLNPHYSPFQRTFAADVKRCEEMQRRLRFLYQQVEGLDGVFIPDGEEYSRETLQAVRLDDLDSHLGQLETNLNQMNVQEEALHLQMNERIEHKYVLEICATFFSDVPRSGGTFDLRESRTMLNFITGVVQREKLPVFERLLFRATKGNCHLKFNDLPKPVIDPHTAESMNKAVFVVFFSGETVRTKVTKICNAFGANLYPFPFSHNSQMTMYNECRARLNDLENVTITTRRQKVETLSEIAAKLPLWSEKVFCEKAVYHTLNLLNFDTSQKLFVGEGWCPKNRVDDVRLALDRAVRRANAQVPSMLEERKPSSRETPPTYYRINKFTEIFQTIVESYGVAQYHEVNPAPFLITSFPFLFGVMFGDVGHGIIMAAFAFLMILFEKRLQYSKNEMVQNLYKGRYIIFLMGLFSIFTGFIYNEFFAIPLDIFGSRWKYTSESSMACGIDNCDVPSEVLPPLHPYPLGFDPVWKGSQNSLLFFNSYKMKFSIVIGVSQMVLGICLSYANAKFFREPIDVWYVFVPQMIFMNSIFGYLVFLILFKWLKNWNSEACMSDPTCEPPDLKAILIGMFMSPGNVPPKLKLYDGQAFVQVILLLAALVAIPWMLLPKPFLLKARFERTKYQIVKNNSDLETPASDADSHHHGPFNFGDTMVNQMIHTIEFVLGAVSNTASYLRLWALSLAHAELSDVFLEKLLYTSIESGSPVGILIGFSMWLCATIGVLMLMESLSAFLHALRLHWVEFQNKFYNLHGTGRKFAPFDFAELRQLEAES</sequence>
<keyword evidence="6 9" id="KW-1133">Transmembrane helix</keyword>
<feature type="transmembrane region" description="Helical" evidence="9">
    <location>
        <begin position="753"/>
        <end position="774"/>
    </location>
</feature>
<dbReference type="InterPro" id="IPR002490">
    <property type="entry name" value="V-ATPase_116kDa_su"/>
</dbReference>
<evidence type="ECO:0000313" key="11">
    <source>
        <dbReference type="Proteomes" id="UP001157974"/>
    </source>
</evidence>
<dbReference type="GO" id="GO:0000220">
    <property type="term" value="C:vacuolar proton-transporting V-type ATPase, V0 domain"/>
    <property type="evidence" value="ECO:0007669"/>
    <property type="project" value="InterPro"/>
</dbReference>
<evidence type="ECO:0000256" key="3">
    <source>
        <dbReference type="ARBA" id="ARBA00022448"/>
    </source>
</evidence>
<evidence type="ECO:0000256" key="6">
    <source>
        <dbReference type="ARBA" id="ARBA00022989"/>
    </source>
</evidence>
<protein>
    <recommendedName>
        <fullName evidence="9">V-type proton ATPase subunit a</fullName>
    </recommendedName>
</protein>
<keyword evidence="11" id="KW-1185">Reference proteome</keyword>
<dbReference type="Pfam" id="PF01496">
    <property type="entry name" value="V_ATPase_I"/>
    <property type="match status" value="1"/>
</dbReference>
<comment type="similarity">
    <text evidence="2 9">Belongs to the V-ATPase 116 kDa subunit family.</text>
</comment>